<protein>
    <submittedName>
        <fullName evidence="2">Uncharacterized protein</fullName>
    </submittedName>
</protein>
<feature type="compositionally biased region" description="Basic and acidic residues" evidence="1">
    <location>
        <begin position="83"/>
        <end position="92"/>
    </location>
</feature>
<evidence type="ECO:0000313" key="3">
    <source>
        <dbReference type="Proteomes" id="UP001178507"/>
    </source>
</evidence>
<dbReference type="Proteomes" id="UP001178507">
    <property type="component" value="Unassembled WGS sequence"/>
</dbReference>
<evidence type="ECO:0000313" key="2">
    <source>
        <dbReference type="EMBL" id="CAJ1377772.1"/>
    </source>
</evidence>
<evidence type="ECO:0000256" key="1">
    <source>
        <dbReference type="SAM" id="MobiDB-lite"/>
    </source>
</evidence>
<comment type="caution">
    <text evidence="2">The sequence shown here is derived from an EMBL/GenBank/DDBJ whole genome shotgun (WGS) entry which is preliminary data.</text>
</comment>
<gene>
    <name evidence="2" type="ORF">EVOR1521_LOCUS6488</name>
</gene>
<sequence>MEEALLQLQLAFEEEIRRQVALAVQSYEDRVAGLQQEILQYKEENSGLRTRIELATKQLEEITEQKEAAKPESAEAAEEEKETESKEPEHSPGSKNAMQAMRNDQSFPGLQKAVPGHTWSRVQPPGPGPAEMPGDERDAAKDAALSPEWRAATWGEKAPKEVKKWFRANVDIYLRPQPKMDARWYRQAVRRGEWFEVDGVQQDNRIQMLRLKDGRGWVPNTKQKGWPLCVEFSEREESREREAWPQETRASRQKECWTAEEWQEWKAKERQWKAKEKGPFDDSLEATWKTIERTGKDWSAPVTDVRPDLPSLEGLVKNKIYVANVQIRVRESRQYGAPGDKMLQPGEVFEVDASTVDGSVKMLRREEGGWVPLVEPNGEPVCRECEPKELERKEAKSIGPTAGVTGTRRMA</sequence>
<proteinExistence type="predicted"/>
<name>A0AA36HYN8_9DINO</name>
<dbReference type="AlphaFoldDB" id="A0AA36HYN8"/>
<feature type="region of interest" description="Disordered" evidence="1">
    <location>
        <begin position="386"/>
        <end position="411"/>
    </location>
</feature>
<keyword evidence="3" id="KW-1185">Reference proteome</keyword>
<feature type="compositionally biased region" description="Basic and acidic residues" evidence="1">
    <location>
        <begin position="386"/>
        <end position="396"/>
    </location>
</feature>
<feature type="compositionally biased region" description="Basic and acidic residues" evidence="1">
    <location>
        <begin position="62"/>
        <end position="73"/>
    </location>
</feature>
<dbReference type="EMBL" id="CAUJNA010000489">
    <property type="protein sequence ID" value="CAJ1377772.1"/>
    <property type="molecule type" value="Genomic_DNA"/>
</dbReference>
<accession>A0AA36HYN8</accession>
<organism evidence="2 3">
    <name type="scientific">Effrenium voratum</name>
    <dbReference type="NCBI Taxonomy" id="2562239"/>
    <lineage>
        <taxon>Eukaryota</taxon>
        <taxon>Sar</taxon>
        <taxon>Alveolata</taxon>
        <taxon>Dinophyceae</taxon>
        <taxon>Suessiales</taxon>
        <taxon>Symbiodiniaceae</taxon>
        <taxon>Effrenium</taxon>
    </lineage>
</organism>
<feature type="region of interest" description="Disordered" evidence="1">
    <location>
        <begin position="62"/>
        <end position="143"/>
    </location>
</feature>
<feature type="compositionally biased region" description="Polar residues" evidence="1">
    <location>
        <begin position="93"/>
        <end position="108"/>
    </location>
</feature>
<reference evidence="2" key="1">
    <citation type="submission" date="2023-08" db="EMBL/GenBank/DDBJ databases">
        <authorList>
            <person name="Chen Y."/>
            <person name="Shah S."/>
            <person name="Dougan E. K."/>
            <person name="Thang M."/>
            <person name="Chan C."/>
        </authorList>
    </citation>
    <scope>NUCLEOTIDE SEQUENCE</scope>
</reference>